<keyword evidence="2" id="KW-1185">Reference proteome</keyword>
<protein>
    <submittedName>
        <fullName evidence="1">Uncharacterized protein</fullName>
    </submittedName>
</protein>
<dbReference type="Proteomes" id="UP000002774">
    <property type="component" value="Chromosome"/>
</dbReference>
<evidence type="ECO:0000313" key="2">
    <source>
        <dbReference type="Proteomes" id="UP000002774"/>
    </source>
</evidence>
<dbReference type="RefSeq" id="WP_008512026.1">
    <property type="nucleotide sequence ID" value="NZ_CM001403.1"/>
</dbReference>
<dbReference type="AlphaFoldDB" id="H1Y5T7"/>
<dbReference type="HOGENOM" id="CLU_1394990_0_0_10"/>
<organism evidence="1 2">
    <name type="scientific">Mucilaginibacter paludis DSM 18603</name>
    <dbReference type="NCBI Taxonomy" id="714943"/>
    <lineage>
        <taxon>Bacteria</taxon>
        <taxon>Pseudomonadati</taxon>
        <taxon>Bacteroidota</taxon>
        <taxon>Sphingobacteriia</taxon>
        <taxon>Sphingobacteriales</taxon>
        <taxon>Sphingobacteriaceae</taxon>
        <taxon>Mucilaginibacter</taxon>
    </lineage>
</organism>
<dbReference type="EMBL" id="CM001403">
    <property type="protein sequence ID" value="EHQ30359.1"/>
    <property type="molecule type" value="Genomic_DNA"/>
</dbReference>
<reference evidence="1" key="1">
    <citation type="submission" date="2011-09" db="EMBL/GenBank/DDBJ databases">
        <title>The permanent draft genome of Mucilaginibacter paludis DSM 18603.</title>
        <authorList>
            <consortium name="US DOE Joint Genome Institute (JGI-PGF)"/>
            <person name="Lucas S."/>
            <person name="Han J."/>
            <person name="Lapidus A."/>
            <person name="Bruce D."/>
            <person name="Goodwin L."/>
            <person name="Pitluck S."/>
            <person name="Peters L."/>
            <person name="Kyrpides N."/>
            <person name="Mavromatis K."/>
            <person name="Ivanova N."/>
            <person name="Mikhailova N."/>
            <person name="Held B."/>
            <person name="Detter J.C."/>
            <person name="Tapia R."/>
            <person name="Han C."/>
            <person name="Land M."/>
            <person name="Hauser L."/>
            <person name="Markowitz V."/>
            <person name="Cheng J.-F."/>
            <person name="Hugenholtz P."/>
            <person name="Woyke T."/>
            <person name="Wu D."/>
            <person name="Tindall B."/>
            <person name="Brambilla E."/>
            <person name="Klenk H.-P."/>
            <person name="Eisen J.A."/>
        </authorList>
    </citation>
    <scope>NUCLEOTIDE SEQUENCE [LARGE SCALE GENOMIC DNA]</scope>
    <source>
        <strain evidence="1">DSM 18603</strain>
    </source>
</reference>
<proteinExistence type="predicted"/>
<sequence>MLKEKVLSAIEFYYPKGIDETYENEKYYQSEQTARYDQALRFAGSRYGIEWQGLLDEVDKMRIPYLDYSHIPWPDSVGPYYNSCFHVHFKIKEHMLILLVSAFFKSYNFLVINVEGPKQKDYFPVWSNYTENVLIKHNLLKALLEKFYPDYVELPHELMAMQVPDFSVQPFEPGEARVFHYLYTMLTLFDDILWQ</sequence>
<evidence type="ECO:0000313" key="1">
    <source>
        <dbReference type="EMBL" id="EHQ30359.1"/>
    </source>
</evidence>
<gene>
    <name evidence="1" type="ORF">Mucpa_6303</name>
</gene>
<dbReference type="STRING" id="714943.Mucpa_6303"/>
<accession>H1Y5T7</accession>
<name>H1Y5T7_9SPHI</name>